<feature type="compositionally biased region" description="Basic residues" evidence="2">
    <location>
        <begin position="197"/>
        <end position="209"/>
    </location>
</feature>
<gene>
    <name evidence="3" type="ORF">C7B47_11535</name>
</gene>
<evidence type="ECO:0000313" key="3">
    <source>
        <dbReference type="EMBL" id="PSR25690.1"/>
    </source>
</evidence>
<keyword evidence="1" id="KW-0175">Coiled coil</keyword>
<dbReference type="EMBL" id="PXYX01000026">
    <property type="protein sequence ID" value="PSR25690.1"/>
    <property type="molecule type" value="Genomic_DNA"/>
</dbReference>
<evidence type="ECO:0000313" key="4">
    <source>
        <dbReference type="Proteomes" id="UP000242705"/>
    </source>
</evidence>
<feature type="coiled-coil region" evidence="1">
    <location>
        <begin position="245"/>
        <end position="300"/>
    </location>
</feature>
<feature type="region of interest" description="Disordered" evidence="2">
    <location>
        <begin position="185"/>
        <end position="214"/>
    </location>
</feature>
<dbReference type="Proteomes" id="UP000242705">
    <property type="component" value="Unassembled WGS sequence"/>
</dbReference>
<accession>A0A2T2WTW9</accession>
<protein>
    <submittedName>
        <fullName evidence="3">Uncharacterized protein</fullName>
    </submittedName>
</protein>
<sequence length="430" mass="50097">RAPKILFAANYSHKLLANQEGWDDLMRSLPLPQQQKLLKLWMQDMSKQTQLQDDSLNWAVPLLHEATSSQILQQLQAVLEVTPENVRHEFWWTALEGSDCWTILAKPYGSNLVPDIIPVLQRAAKTMASTIWWQHWMTGVKTLIAVGAGDVSVWVPNILEALSQVQVDAVDPEFLRELERARNSRFKQASQTSKTTKDKKGRSSNKSRKSSLESASELSSTTIWVRLRELVTEGESAERVVLQQHKELQSKVTTLQTEQKNLRKELENIRAQLHEEINRREEVQIAYEHLSRTYADTEEKVTYLQNDIEEKHRIYHELQISHHELSILHEKTKIELSEWQRMADMWEHQSKQEREAGKLEFRDKLRRGPVRIASYVKDYLEHLLEGDSNPELIPSLALSFDELHRYLLSLADLPQEMRIRRELLPKPEDS</sequence>
<reference evidence="3 4" key="1">
    <citation type="journal article" date="2014" name="BMC Genomics">
        <title>Comparison of environmental and isolate Sulfobacillus genomes reveals diverse carbon, sulfur, nitrogen, and hydrogen metabolisms.</title>
        <authorList>
            <person name="Justice N.B."/>
            <person name="Norman A."/>
            <person name="Brown C.T."/>
            <person name="Singh A."/>
            <person name="Thomas B.C."/>
            <person name="Banfield J.F."/>
        </authorList>
    </citation>
    <scope>NUCLEOTIDE SEQUENCE [LARGE SCALE GENOMIC DNA]</scope>
    <source>
        <strain evidence="3">AMDSBA5</strain>
    </source>
</reference>
<dbReference type="AlphaFoldDB" id="A0A2T2WTW9"/>
<comment type="caution">
    <text evidence="3">The sequence shown here is derived from an EMBL/GenBank/DDBJ whole genome shotgun (WGS) entry which is preliminary data.</text>
</comment>
<feature type="non-terminal residue" evidence="3">
    <location>
        <position position="1"/>
    </location>
</feature>
<evidence type="ECO:0000256" key="2">
    <source>
        <dbReference type="SAM" id="MobiDB-lite"/>
    </source>
</evidence>
<organism evidence="3 4">
    <name type="scientific">Sulfobacillus thermosulfidooxidans</name>
    <dbReference type="NCBI Taxonomy" id="28034"/>
    <lineage>
        <taxon>Bacteria</taxon>
        <taxon>Bacillati</taxon>
        <taxon>Bacillota</taxon>
        <taxon>Clostridia</taxon>
        <taxon>Eubacteriales</taxon>
        <taxon>Clostridiales Family XVII. Incertae Sedis</taxon>
        <taxon>Sulfobacillus</taxon>
    </lineage>
</organism>
<evidence type="ECO:0000256" key="1">
    <source>
        <dbReference type="SAM" id="Coils"/>
    </source>
</evidence>
<name>A0A2T2WTW9_SULTH</name>
<proteinExistence type="predicted"/>